<evidence type="ECO:0000313" key="2">
    <source>
        <dbReference type="EMBL" id="MBS4199682.1"/>
    </source>
</evidence>
<sequence length="81" mass="8717">MKGGCYAKLFGLLIISLSLLTASIVAAGQGLHTISVLLILIVLILGILLLIPKSKIQNIEEVFVSDEEIEAELLNSNNENK</sequence>
<dbReference type="EMBL" id="JAGYPJ010000001">
    <property type="protein sequence ID" value="MBS4199682.1"/>
    <property type="molecule type" value="Genomic_DNA"/>
</dbReference>
<keyword evidence="1" id="KW-0472">Membrane</keyword>
<comment type="caution">
    <text evidence="2">The sequence shown here is derived from an EMBL/GenBank/DDBJ whole genome shotgun (WGS) entry which is preliminary data.</text>
</comment>
<reference evidence="2 3" key="1">
    <citation type="submission" date="2021-05" db="EMBL/GenBank/DDBJ databases">
        <title>Novel Bacillus species.</title>
        <authorList>
            <person name="Liu G."/>
        </authorList>
    </citation>
    <scope>NUCLEOTIDE SEQUENCE [LARGE SCALE GENOMIC DNA]</scope>
    <source>
        <strain evidence="2 3">FJAT-49732</strain>
    </source>
</reference>
<protein>
    <submittedName>
        <fullName evidence="2">Uncharacterized protein</fullName>
    </submittedName>
</protein>
<dbReference type="AlphaFoldDB" id="A0A942YKI6"/>
<keyword evidence="1" id="KW-0812">Transmembrane</keyword>
<proteinExistence type="predicted"/>
<feature type="transmembrane region" description="Helical" evidence="1">
    <location>
        <begin position="9"/>
        <end position="28"/>
    </location>
</feature>
<feature type="transmembrane region" description="Helical" evidence="1">
    <location>
        <begin position="34"/>
        <end position="51"/>
    </location>
</feature>
<dbReference type="RefSeq" id="WP_213110339.1">
    <property type="nucleotide sequence ID" value="NZ_JAGYPJ010000001.1"/>
</dbReference>
<evidence type="ECO:0000256" key="1">
    <source>
        <dbReference type="SAM" id="Phobius"/>
    </source>
</evidence>
<accession>A0A942YKI6</accession>
<keyword evidence="3" id="KW-1185">Reference proteome</keyword>
<evidence type="ECO:0000313" key="3">
    <source>
        <dbReference type="Proteomes" id="UP000682713"/>
    </source>
</evidence>
<gene>
    <name evidence="2" type="ORF">KHA93_08435</name>
</gene>
<organism evidence="2 3">
    <name type="scientific">Lederbergia citrisecunda</name>
    <dbReference type="NCBI Taxonomy" id="2833583"/>
    <lineage>
        <taxon>Bacteria</taxon>
        <taxon>Bacillati</taxon>
        <taxon>Bacillota</taxon>
        <taxon>Bacilli</taxon>
        <taxon>Bacillales</taxon>
        <taxon>Bacillaceae</taxon>
        <taxon>Lederbergia</taxon>
    </lineage>
</organism>
<keyword evidence="1" id="KW-1133">Transmembrane helix</keyword>
<dbReference type="Proteomes" id="UP000682713">
    <property type="component" value="Unassembled WGS sequence"/>
</dbReference>
<name>A0A942YKI6_9BACI</name>